<keyword evidence="3" id="KW-1185">Reference proteome</keyword>
<feature type="domain" description="Ricin B lectin" evidence="1">
    <location>
        <begin position="13"/>
        <end position="71"/>
    </location>
</feature>
<proteinExistence type="predicted"/>
<dbReference type="AlphaFoldDB" id="A0A4Y7PEN9"/>
<gene>
    <name evidence="2" type="ORF">BD410DRAFT_903200</name>
</gene>
<evidence type="ECO:0000313" key="3">
    <source>
        <dbReference type="Proteomes" id="UP000294933"/>
    </source>
</evidence>
<dbReference type="EMBL" id="ML170454">
    <property type="protein sequence ID" value="TDL13823.1"/>
    <property type="molecule type" value="Genomic_DNA"/>
</dbReference>
<name>A0A4Y7PEN9_9AGAM</name>
<sequence length="146" mass="16238">MPSRKPAIIGEPIPSGTYLIQNVHWDTFLELPDRNASKVVSVQLSAEDKGGKSQRWKVVHIGGGQYSIEDNSKYATWGFGAQSDSGIVDRSNMQQVESEAGTYTIQPTDVELYWGLSDGKAGTEVKVYSNAYSRSNQWYFIPLDDK</sequence>
<accession>A0A4Y7PEN9</accession>
<dbReference type="InterPro" id="IPR035992">
    <property type="entry name" value="Ricin_B-like_lectins"/>
</dbReference>
<dbReference type="Gene3D" id="2.80.10.50">
    <property type="match status" value="1"/>
</dbReference>
<evidence type="ECO:0000313" key="2">
    <source>
        <dbReference type="EMBL" id="TDL13823.1"/>
    </source>
</evidence>
<protein>
    <recommendedName>
        <fullName evidence="1">Ricin B lectin domain-containing protein</fullName>
    </recommendedName>
</protein>
<organism evidence="2 3">
    <name type="scientific">Rickenella mellea</name>
    <dbReference type="NCBI Taxonomy" id="50990"/>
    <lineage>
        <taxon>Eukaryota</taxon>
        <taxon>Fungi</taxon>
        <taxon>Dikarya</taxon>
        <taxon>Basidiomycota</taxon>
        <taxon>Agaricomycotina</taxon>
        <taxon>Agaricomycetes</taxon>
        <taxon>Hymenochaetales</taxon>
        <taxon>Rickenellaceae</taxon>
        <taxon>Rickenella</taxon>
    </lineage>
</organism>
<evidence type="ECO:0000259" key="1">
    <source>
        <dbReference type="Pfam" id="PF14200"/>
    </source>
</evidence>
<dbReference type="OrthoDB" id="3266227at2759"/>
<dbReference type="Pfam" id="PF14200">
    <property type="entry name" value="RicinB_lectin_2"/>
    <property type="match status" value="1"/>
</dbReference>
<dbReference type="InterPro" id="IPR000772">
    <property type="entry name" value="Ricin_B_lectin"/>
</dbReference>
<reference evidence="2 3" key="1">
    <citation type="submission" date="2018-06" db="EMBL/GenBank/DDBJ databases">
        <title>A transcriptomic atlas of mushroom development highlights an independent origin of complex multicellularity.</title>
        <authorList>
            <consortium name="DOE Joint Genome Institute"/>
            <person name="Krizsan K."/>
            <person name="Almasi E."/>
            <person name="Merenyi Z."/>
            <person name="Sahu N."/>
            <person name="Viragh M."/>
            <person name="Koszo T."/>
            <person name="Mondo S."/>
            <person name="Kiss B."/>
            <person name="Balint B."/>
            <person name="Kues U."/>
            <person name="Barry K."/>
            <person name="Hegedus J.C."/>
            <person name="Henrissat B."/>
            <person name="Johnson J."/>
            <person name="Lipzen A."/>
            <person name="Ohm R."/>
            <person name="Nagy I."/>
            <person name="Pangilinan J."/>
            <person name="Yan J."/>
            <person name="Xiong Y."/>
            <person name="Grigoriev I.V."/>
            <person name="Hibbett D.S."/>
            <person name="Nagy L.G."/>
        </authorList>
    </citation>
    <scope>NUCLEOTIDE SEQUENCE [LARGE SCALE GENOMIC DNA]</scope>
    <source>
        <strain evidence="2 3">SZMC22713</strain>
    </source>
</reference>
<dbReference type="Proteomes" id="UP000294933">
    <property type="component" value="Unassembled WGS sequence"/>
</dbReference>
<dbReference type="VEuPathDB" id="FungiDB:BD410DRAFT_903200"/>
<dbReference type="SUPFAM" id="SSF50370">
    <property type="entry name" value="Ricin B-like lectins"/>
    <property type="match status" value="1"/>
</dbReference>